<dbReference type="GeneID" id="57096601"/>
<accession>A0A9Q5ZCJ9</accession>
<comment type="caution">
    <text evidence="1">The sequence shown here is derived from an EMBL/GenBank/DDBJ whole genome shotgun (WGS) entry which is preliminary data.</text>
</comment>
<dbReference type="Proteomes" id="UP000222310">
    <property type="component" value="Unassembled WGS sequence"/>
</dbReference>
<protein>
    <submittedName>
        <fullName evidence="1">Uncharacterized protein</fullName>
    </submittedName>
</protein>
<organism evidence="1 2">
    <name type="scientific">Nostoc linckia z8</name>
    <dbReference type="NCBI Taxonomy" id="1628746"/>
    <lineage>
        <taxon>Bacteria</taxon>
        <taxon>Bacillati</taxon>
        <taxon>Cyanobacteriota</taxon>
        <taxon>Cyanophyceae</taxon>
        <taxon>Nostocales</taxon>
        <taxon>Nostocaceae</taxon>
        <taxon>Nostoc</taxon>
    </lineage>
</organism>
<reference evidence="1 2" key="1">
    <citation type="submission" date="2015-02" db="EMBL/GenBank/DDBJ databases">
        <title>Nostoc linckia genome annotation.</title>
        <authorList>
            <person name="Zhou Z."/>
        </authorList>
    </citation>
    <scope>NUCLEOTIDE SEQUENCE [LARGE SCALE GENOMIC DNA]</scope>
    <source>
        <strain evidence="2">z8</strain>
    </source>
</reference>
<sequence length="110" mass="13297">MNFYELLQEIKRRPALYLSRKSIFDFHSFLQGYEIARINLGFTKTEEEIEFDNFLEWLRKICPVKTHHTWANLILFYSADERDALDKLFALFDDYQAQKHNEIENDDVSK</sequence>
<name>A0A9Q5ZCJ9_NOSLI</name>
<evidence type="ECO:0000313" key="2">
    <source>
        <dbReference type="Proteomes" id="UP000222310"/>
    </source>
</evidence>
<dbReference type="AlphaFoldDB" id="A0A9Q5ZCJ9"/>
<dbReference type="EMBL" id="LAHD01000030">
    <property type="protein sequence ID" value="PHK03955.1"/>
    <property type="molecule type" value="Genomic_DNA"/>
</dbReference>
<proteinExistence type="predicted"/>
<dbReference type="RefSeq" id="WP_099068608.1">
    <property type="nucleotide sequence ID" value="NZ_LAHD01000030.1"/>
</dbReference>
<evidence type="ECO:0000313" key="1">
    <source>
        <dbReference type="EMBL" id="PHK03955.1"/>
    </source>
</evidence>
<gene>
    <name evidence="1" type="ORF">VF08_12870</name>
</gene>